<feature type="domain" description="ABC transmembrane type-1" evidence="8">
    <location>
        <begin position="47"/>
        <end position="195"/>
    </location>
</feature>
<keyword evidence="2 7" id="KW-0813">Transport</keyword>
<evidence type="ECO:0000256" key="2">
    <source>
        <dbReference type="ARBA" id="ARBA00022448"/>
    </source>
</evidence>
<name>A0ABW3CEL3_9ACTN</name>
<evidence type="ECO:0000259" key="8">
    <source>
        <dbReference type="PROSITE" id="PS50928"/>
    </source>
</evidence>
<evidence type="ECO:0000256" key="5">
    <source>
        <dbReference type="ARBA" id="ARBA00022989"/>
    </source>
</evidence>
<comment type="similarity">
    <text evidence="7">Belongs to the binding-protein-dependent transport system permease family.</text>
</comment>
<comment type="caution">
    <text evidence="9">The sequence shown here is derived from an EMBL/GenBank/DDBJ whole genome shotgun (WGS) entry which is preliminary data.</text>
</comment>
<feature type="non-terminal residue" evidence="9">
    <location>
        <position position="195"/>
    </location>
</feature>
<evidence type="ECO:0000256" key="6">
    <source>
        <dbReference type="ARBA" id="ARBA00023136"/>
    </source>
</evidence>
<dbReference type="Proteomes" id="UP001597083">
    <property type="component" value="Unassembled WGS sequence"/>
</dbReference>
<keyword evidence="5 7" id="KW-1133">Transmembrane helix</keyword>
<keyword evidence="10" id="KW-1185">Reference proteome</keyword>
<evidence type="ECO:0000256" key="7">
    <source>
        <dbReference type="RuleBase" id="RU363032"/>
    </source>
</evidence>
<sequence>MVLAGVLLVLVCFPLLRVLVRMFYKDGRLTFEAISKTLAVGDLGKLIFDTLVVVLSSSLLAVLVGFLLAWANTRTNARLGFLNSVFPYLPFLLPPIAGAVGWTMLFSEKAGLLNAWTRDVLGAVGINMESGPVDINSWYGLIFVYTVYAVPYVYMTVSAAMQGLDGSLEQASRVSGAGAVKTLRRITLPALAPAL</sequence>
<feature type="transmembrane region" description="Helical" evidence="7">
    <location>
        <begin position="51"/>
        <end position="73"/>
    </location>
</feature>
<evidence type="ECO:0000313" key="9">
    <source>
        <dbReference type="EMBL" id="MFD0852981.1"/>
    </source>
</evidence>
<proteinExistence type="inferred from homology"/>
<dbReference type="Gene3D" id="1.10.3720.10">
    <property type="entry name" value="MetI-like"/>
    <property type="match status" value="1"/>
</dbReference>
<dbReference type="PANTHER" id="PTHR30183:SF7">
    <property type="entry name" value="FERRIC TRANSPORT SYSTEM PERMEASE PROTEIN FBPB 1-RELATED"/>
    <property type="match status" value="1"/>
</dbReference>
<feature type="transmembrane region" description="Helical" evidence="7">
    <location>
        <begin position="138"/>
        <end position="157"/>
    </location>
</feature>
<evidence type="ECO:0000256" key="4">
    <source>
        <dbReference type="ARBA" id="ARBA00022692"/>
    </source>
</evidence>
<accession>A0ABW3CEL3</accession>
<evidence type="ECO:0000313" key="10">
    <source>
        <dbReference type="Proteomes" id="UP001597083"/>
    </source>
</evidence>
<comment type="subcellular location">
    <subcellularLocation>
        <location evidence="1 7">Cell membrane</location>
        <topology evidence="1 7">Multi-pass membrane protein</topology>
    </subcellularLocation>
</comment>
<dbReference type="InterPro" id="IPR000515">
    <property type="entry name" value="MetI-like"/>
</dbReference>
<feature type="transmembrane region" description="Helical" evidence="7">
    <location>
        <begin position="85"/>
        <end position="106"/>
    </location>
</feature>
<dbReference type="Pfam" id="PF00528">
    <property type="entry name" value="BPD_transp_1"/>
    <property type="match status" value="1"/>
</dbReference>
<dbReference type="SUPFAM" id="SSF161098">
    <property type="entry name" value="MetI-like"/>
    <property type="match status" value="1"/>
</dbReference>
<keyword evidence="6 7" id="KW-0472">Membrane</keyword>
<evidence type="ECO:0000256" key="1">
    <source>
        <dbReference type="ARBA" id="ARBA00004651"/>
    </source>
</evidence>
<organism evidence="9 10">
    <name type="scientific">Actinomadura adrarensis</name>
    <dbReference type="NCBI Taxonomy" id="1819600"/>
    <lineage>
        <taxon>Bacteria</taxon>
        <taxon>Bacillati</taxon>
        <taxon>Actinomycetota</taxon>
        <taxon>Actinomycetes</taxon>
        <taxon>Streptosporangiales</taxon>
        <taxon>Thermomonosporaceae</taxon>
        <taxon>Actinomadura</taxon>
    </lineage>
</organism>
<keyword evidence="4 7" id="KW-0812">Transmembrane</keyword>
<dbReference type="PANTHER" id="PTHR30183">
    <property type="entry name" value="MOLYBDENUM TRANSPORT SYSTEM PERMEASE PROTEIN MODB"/>
    <property type="match status" value="1"/>
</dbReference>
<reference evidence="10" key="1">
    <citation type="journal article" date="2019" name="Int. J. Syst. Evol. Microbiol.">
        <title>The Global Catalogue of Microorganisms (GCM) 10K type strain sequencing project: providing services to taxonomists for standard genome sequencing and annotation.</title>
        <authorList>
            <consortium name="The Broad Institute Genomics Platform"/>
            <consortium name="The Broad Institute Genome Sequencing Center for Infectious Disease"/>
            <person name="Wu L."/>
            <person name="Ma J."/>
        </authorList>
    </citation>
    <scope>NUCLEOTIDE SEQUENCE [LARGE SCALE GENOMIC DNA]</scope>
    <source>
        <strain evidence="10">JCM 31696</strain>
    </source>
</reference>
<gene>
    <name evidence="9" type="ORF">ACFQ07_12150</name>
</gene>
<dbReference type="EMBL" id="JBHTIR010001793">
    <property type="protein sequence ID" value="MFD0852981.1"/>
    <property type="molecule type" value="Genomic_DNA"/>
</dbReference>
<dbReference type="InterPro" id="IPR035906">
    <property type="entry name" value="MetI-like_sf"/>
</dbReference>
<protein>
    <submittedName>
        <fullName evidence="9">ABC transporter permease subunit</fullName>
    </submittedName>
</protein>
<dbReference type="PROSITE" id="PS50928">
    <property type="entry name" value="ABC_TM1"/>
    <property type="match status" value="1"/>
</dbReference>
<dbReference type="CDD" id="cd06261">
    <property type="entry name" value="TM_PBP2"/>
    <property type="match status" value="1"/>
</dbReference>
<keyword evidence="3" id="KW-1003">Cell membrane</keyword>
<evidence type="ECO:0000256" key="3">
    <source>
        <dbReference type="ARBA" id="ARBA00022475"/>
    </source>
</evidence>